<keyword evidence="2" id="KW-0472">Membrane</keyword>
<feature type="region of interest" description="Disordered" evidence="1">
    <location>
        <begin position="235"/>
        <end position="277"/>
    </location>
</feature>
<gene>
    <name evidence="3" type="ORF">O9K51_09893</name>
</gene>
<keyword evidence="4" id="KW-1185">Reference proteome</keyword>
<evidence type="ECO:0000313" key="4">
    <source>
        <dbReference type="Proteomes" id="UP001163105"/>
    </source>
</evidence>
<feature type="region of interest" description="Disordered" evidence="1">
    <location>
        <begin position="295"/>
        <end position="334"/>
    </location>
</feature>
<name>A0AB34FE71_9HYPO</name>
<dbReference type="EMBL" id="JAQHRD010000012">
    <property type="protein sequence ID" value="KAJ6437339.1"/>
    <property type="molecule type" value="Genomic_DNA"/>
</dbReference>
<evidence type="ECO:0000256" key="1">
    <source>
        <dbReference type="SAM" id="MobiDB-lite"/>
    </source>
</evidence>
<feature type="transmembrane region" description="Helical" evidence="2">
    <location>
        <begin position="205"/>
        <end position="228"/>
    </location>
</feature>
<feature type="region of interest" description="Disordered" evidence="1">
    <location>
        <begin position="164"/>
        <end position="183"/>
    </location>
</feature>
<feature type="compositionally biased region" description="Polar residues" evidence="1">
    <location>
        <begin position="173"/>
        <end position="183"/>
    </location>
</feature>
<evidence type="ECO:0000256" key="2">
    <source>
        <dbReference type="SAM" id="Phobius"/>
    </source>
</evidence>
<proteinExistence type="predicted"/>
<organism evidence="3 4">
    <name type="scientific">Purpureocillium lavendulum</name>
    <dbReference type="NCBI Taxonomy" id="1247861"/>
    <lineage>
        <taxon>Eukaryota</taxon>
        <taxon>Fungi</taxon>
        <taxon>Dikarya</taxon>
        <taxon>Ascomycota</taxon>
        <taxon>Pezizomycotina</taxon>
        <taxon>Sordariomycetes</taxon>
        <taxon>Hypocreomycetidae</taxon>
        <taxon>Hypocreales</taxon>
        <taxon>Ophiocordycipitaceae</taxon>
        <taxon>Purpureocillium</taxon>
    </lineage>
</organism>
<dbReference type="AlphaFoldDB" id="A0AB34FE71"/>
<comment type="caution">
    <text evidence="3">The sequence shown here is derived from an EMBL/GenBank/DDBJ whole genome shotgun (WGS) entry which is preliminary data.</text>
</comment>
<protein>
    <submittedName>
        <fullName evidence="3">Uncharacterized protein</fullName>
    </submittedName>
</protein>
<feature type="region of interest" description="Disordered" evidence="1">
    <location>
        <begin position="127"/>
        <end position="155"/>
    </location>
</feature>
<reference evidence="3" key="1">
    <citation type="submission" date="2023-01" db="EMBL/GenBank/DDBJ databases">
        <title>The growth and conidiation of Purpureocillium lavendulum are regulated by nitrogen source and histone H3K14 acetylation.</title>
        <authorList>
            <person name="Tang P."/>
            <person name="Han J."/>
            <person name="Zhang C."/>
            <person name="Tang P."/>
            <person name="Qi F."/>
            <person name="Zhang K."/>
            <person name="Liang L."/>
        </authorList>
    </citation>
    <scope>NUCLEOTIDE SEQUENCE</scope>
    <source>
        <strain evidence="3">YMF1.00683</strain>
    </source>
</reference>
<keyword evidence="2" id="KW-1133">Transmembrane helix</keyword>
<keyword evidence="2" id="KW-0812">Transmembrane</keyword>
<feature type="compositionally biased region" description="Gly residues" evidence="1">
    <location>
        <begin position="314"/>
        <end position="324"/>
    </location>
</feature>
<sequence length="334" mass="34143">MALGIQTLSSGTKQIPYLAMTDPGVACAAPVYASDFGRCRVPGGIDLWTRQGFYSPGVCFAGYSAACTQTRPPSDEWPLRVGETAVRCIPEAFKCNRQDRDQRFATSEAGGKVVSAPAFEVRWRSEDLKSMGQSGPQPGETATGLGRTTTDGKRMPTVTVTLSTMPDGPGHMSGSNTGAAQTKSTLSLSVGPGNGAANSGIEPGVVAGIAVGCALAALVMALSIVFVLRWRRRQRKGGRGTADNIGDQEPGLGQDGVAETDGAAQTERPPWLVIPGIGESDPVVAELEPQHAPPMELSAVSDGGGAGLSRPAGAGSGRGDGGGSATAEVFELAG</sequence>
<dbReference type="Proteomes" id="UP001163105">
    <property type="component" value="Unassembled WGS sequence"/>
</dbReference>
<accession>A0AB34FE71</accession>
<evidence type="ECO:0000313" key="3">
    <source>
        <dbReference type="EMBL" id="KAJ6437339.1"/>
    </source>
</evidence>